<reference evidence="1" key="2">
    <citation type="submission" date="2023-06" db="EMBL/GenBank/DDBJ databases">
        <authorList>
            <consortium name="Lawrence Berkeley National Laboratory"/>
            <person name="Mondo S.J."/>
            <person name="Hensen N."/>
            <person name="Bonometti L."/>
            <person name="Westerberg I."/>
            <person name="Brannstrom I.O."/>
            <person name="Guillou S."/>
            <person name="Cros-Aarteil S."/>
            <person name="Calhoun S."/>
            <person name="Haridas S."/>
            <person name="Kuo A."/>
            <person name="Pangilinan J."/>
            <person name="Riley R."/>
            <person name="Labutti K."/>
            <person name="Andreopoulos B."/>
            <person name="Lipzen A."/>
            <person name="Chen C."/>
            <person name="Yanf M."/>
            <person name="Daum C."/>
            <person name="Ng V."/>
            <person name="Clum A."/>
            <person name="Steindorff A."/>
            <person name="Ohm R."/>
            <person name="Martin F."/>
            <person name="Silar P."/>
            <person name="Natvig D."/>
            <person name="Lalanne C."/>
            <person name="Gautier V."/>
            <person name="Ament-Velasquez S.L."/>
            <person name="Kruys A."/>
            <person name="Hutchinson M.I."/>
            <person name="Powell A.J."/>
            <person name="Barry K."/>
            <person name="Miller A.N."/>
            <person name="Grigoriev I.V."/>
            <person name="Debuchy R."/>
            <person name="Gladieux P."/>
            <person name="Thoren M.H."/>
            <person name="Johannesson H."/>
        </authorList>
    </citation>
    <scope>NUCLEOTIDE SEQUENCE</scope>
    <source>
        <strain evidence="1">PSN324</strain>
    </source>
</reference>
<gene>
    <name evidence="1" type="ORF">QBC42DRAFT_290270</name>
</gene>
<keyword evidence="2" id="KW-1185">Reference proteome</keyword>
<dbReference type="AlphaFoldDB" id="A0AAV9HGF9"/>
<proteinExistence type="predicted"/>
<dbReference type="Proteomes" id="UP001321749">
    <property type="component" value="Unassembled WGS sequence"/>
</dbReference>
<dbReference type="EMBL" id="MU865059">
    <property type="protein sequence ID" value="KAK4458713.1"/>
    <property type="molecule type" value="Genomic_DNA"/>
</dbReference>
<reference evidence="1" key="1">
    <citation type="journal article" date="2023" name="Mol. Phylogenet. Evol.">
        <title>Genome-scale phylogeny and comparative genomics of the fungal order Sordariales.</title>
        <authorList>
            <person name="Hensen N."/>
            <person name="Bonometti L."/>
            <person name="Westerberg I."/>
            <person name="Brannstrom I.O."/>
            <person name="Guillou S."/>
            <person name="Cros-Aarteil S."/>
            <person name="Calhoun S."/>
            <person name="Haridas S."/>
            <person name="Kuo A."/>
            <person name="Mondo S."/>
            <person name="Pangilinan J."/>
            <person name="Riley R."/>
            <person name="LaButti K."/>
            <person name="Andreopoulos B."/>
            <person name="Lipzen A."/>
            <person name="Chen C."/>
            <person name="Yan M."/>
            <person name="Daum C."/>
            <person name="Ng V."/>
            <person name="Clum A."/>
            <person name="Steindorff A."/>
            <person name="Ohm R.A."/>
            <person name="Martin F."/>
            <person name="Silar P."/>
            <person name="Natvig D.O."/>
            <person name="Lalanne C."/>
            <person name="Gautier V."/>
            <person name="Ament-Velasquez S.L."/>
            <person name="Kruys A."/>
            <person name="Hutchinson M.I."/>
            <person name="Powell A.J."/>
            <person name="Barry K."/>
            <person name="Miller A.N."/>
            <person name="Grigoriev I.V."/>
            <person name="Debuchy R."/>
            <person name="Gladieux P."/>
            <person name="Hiltunen Thoren M."/>
            <person name="Johannesson H."/>
        </authorList>
    </citation>
    <scope>NUCLEOTIDE SEQUENCE</scope>
    <source>
        <strain evidence="1">PSN324</strain>
    </source>
</reference>
<protein>
    <submittedName>
        <fullName evidence="1">Uncharacterized protein</fullName>
    </submittedName>
</protein>
<comment type="caution">
    <text evidence="1">The sequence shown here is derived from an EMBL/GenBank/DDBJ whole genome shotgun (WGS) entry which is preliminary data.</text>
</comment>
<name>A0AAV9HGF9_9PEZI</name>
<evidence type="ECO:0000313" key="1">
    <source>
        <dbReference type="EMBL" id="KAK4458713.1"/>
    </source>
</evidence>
<organism evidence="1 2">
    <name type="scientific">Cladorrhinum samala</name>
    <dbReference type="NCBI Taxonomy" id="585594"/>
    <lineage>
        <taxon>Eukaryota</taxon>
        <taxon>Fungi</taxon>
        <taxon>Dikarya</taxon>
        <taxon>Ascomycota</taxon>
        <taxon>Pezizomycotina</taxon>
        <taxon>Sordariomycetes</taxon>
        <taxon>Sordariomycetidae</taxon>
        <taxon>Sordariales</taxon>
        <taxon>Podosporaceae</taxon>
        <taxon>Cladorrhinum</taxon>
    </lineage>
</organism>
<accession>A0AAV9HGF9</accession>
<evidence type="ECO:0000313" key="2">
    <source>
        <dbReference type="Proteomes" id="UP001321749"/>
    </source>
</evidence>
<sequence>MCPLHRPLRFTQEMVDDLLGPELAAEFQDQAEFAPFPGRRPLPPGIELDRRYGIDDVPAVLSPRLPFPTIPTGPSPWESRAPSRSGILIDSLAKFHELVACNKVHTETGIWPVASPHGIRGAWYTWPQAYASPLRLKLSPADGAVLSSLPHAKRRVVDWTLFSSRQDPVTISGLGELSALYETVRRYINTGLVFGSPVVLNLSALERKHCVKLDLAMKLVNEDMWIVYAAAAEVRGGTRNDREFDEWLLVAVRLQRGWDSDEMREVLEEMLEQEDQ</sequence>